<dbReference type="AlphaFoldDB" id="A0A2S8RCB3"/>
<dbReference type="Pfam" id="PF00404">
    <property type="entry name" value="Dockerin_1"/>
    <property type="match status" value="1"/>
</dbReference>
<dbReference type="Gene3D" id="2.60.120.260">
    <property type="entry name" value="Galactose-binding domain-like"/>
    <property type="match status" value="1"/>
</dbReference>
<evidence type="ECO:0000256" key="3">
    <source>
        <dbReference type="ARBA" id="ARBA00023277"/>
    </source>
</evidence>
<dbReference type="InterPro" id="IPR017853">
    <property type="entry name" value="GH"/>
</dbReference>
<dbReference type="InterPro" id="IPR044846">
    <property type="entry name" value="GH10"/>
</dbReference>
<comment type="similarity">
    <text evidence="5">Belongs to the glycosyl hydrolase 10 (cellulase F) family.</text>
</comment>
<dbReference type="PROSITE" id="PS51766">
    <property type="entry name" value="DOCKERIN"/>
    <property type="match status" value="1"/>
</dbReference>
<dbReference type="InterPro" id="IPR036439">
    <property type="entry name" value="Dockerin_dom_sf"/>
</dbReference>
<dbReference type="PRINTS" id="PR00134">
    <property type="entry name" value="GLHYDRLASE10"/>
</dbReference>
<dbReference type="Proteomes" id="UP000239720">
    <property type="component" value="Unassembled WGS sequence"/>
</dbReference>
<name>A0A2S8RCB3_9FIRM</name>
<organism evidence="9 10">
    <name type="scientific">Acetivibrio saccincola</name>
    <dbReference type="NCBI Taxonomy" id="1677857"/>
    <lineage>
        <taxon>Bacteria</taxon>
        <taxon>Bacillati</taxon>
        <taxon>Bacillota</taxon>
        <taxon>Clostridia</taxon>
        <taxon>Eubacteriales</taxon>
        <taxon>Oscillospiraceae</taxon>
        <taxon>Acetivibrio</taxon>
    </lineage>
</organism>
<reference evidence="9 10" key="1">
    <citation type="journal article" date="2018" name="Syst. Appl. Microbiol.">
        <title>Characterization and high-quality draft genome sequence of Herbivorax saccincola A7, an anaerobic, alkaliphilic, thermophilic, cellulolytic, and xylanolytic bacterium.</title>
        <authorList>
            <person name="Aikawa S."/>
            <person name="Baramee S."/>
            <person name="Sermsathanaswadi J."/>
            <person name="Thianheng P."/>
            <person name="Tachaapaikoon C."/>
            <person name="Shikata A."/>
            <person name="Waeonukul R."/>
            <person name="Pason P."/>
            <person name="Ratanakhanokchai K."/>
            <person name="Kosugi A."/>
        </authorList>
    </citation>
    <scope>NUCLEOTIDE SEQUENCE [LARGE SCALE GENOMIC DNA]</scope>
    <source>
        <strain evidence="9 10">A7</strain>
    </source>
</reference>
<dbReference type="SUPFAM" id="SSF51445">
    <property type="entry name" value="(Trans)glycosidases"/>
    <property type="match status" value="1"/>
</dbReference>
<keyword evidence="5" id="KW-0326">Glycosidase</keyword>
<evidence type="ECO:0000313" key="9">
    <source>
        <dbReference type="EMBL" id="PQQ67442.1"/>
    </source>
</evidence>
<dbReference type="CDD" id="cd14256">
    <property type="entry name" value="Dockerin_I"/>
    <property type="match status" value="1"/>
</dbReference>
<dbReference type="OrthoDB" id="9809277at2"/>
<dbReference type="SUPFAM" id="SSF49464">
    <property type="entry name" value="Carboxypeptidase regulatory domain-like"/>
    <property type="match status" value="1"/>
</dbReference>
<dbReference type="EMBL" id="NEMB01000003">
    <property type="protein sequence ID" value="PQQ67442.1"/>
    <property type="molecule type" value="Genomic_DNA"/>
</dbReference>
<dbReference type="InterPro" id="IPR003305">
    <property type="entry name" value="CenC_carb-bd"/>
</dbReference>
<dbReference type="InterPro" id="IPR016134">
    <property type="entry name" value="Dockerin_dom"/>
</dbReference>
<feature type="chain" id="PRO_5015541231" description="Beta-xylanase" evidence="6">
    <location>
        <begin position="27"/>
        <end position="653"/>
    </location>
</feature>
<keyword evidence="6" id="KW-0732">Signal</keyword>
<dbReference type="Gene3D" id="1.10.1330.10">
    <property type="entry name" value="Dockerin domain"/>
    <property type="match status" value="1"/>
</dbReference>
<dbReference type="SMART" id="SM00633">
    <property type="entry name" value="Glyco_10"/>
    <property type="match status" value="1"/>
</dbReference>
<protein>
    <recommendedName>
        <fullName evidence="5">Beta-xylanase</fullName>
        <ecNumber evidence="5">3.2.1.8</ecNumber>
    </recommendedName>
</protein>
<dbReference type="Pfam" id="PF00331">
    <property type="entry name" value="Glyco_hydro_10"/>
    <property type="match status" value="1"/>
</dbReference>
<evidence type="ECO:0000256" key="2">
    <source>
        <dbReference type="ARBA" id="ARBA00022801"/>
    </source>
</evidence>
<dbReference type="Pfam" id="PF02018">
    <property type="entry name" value="CBM_4_9"/>
    <property type="match status" value="1"/>
</dbReference>
<sequence>MKKTVKILAVVALLLNLILPAGSVWAASDSPNLLINPDFETGDETGWYPYGENHSIKIVSDDPQSGNYCAYVYDRTDEWNGIAQDVTDIIEVGKAYEFSAWVKVDAPGEHEVKITMKRVEGNNEPEFDTITVMNMTGNVWTRFSGSYSITKPATLLEVYVEGPQPQYSFYVDNIVMTEMYMNAGNWREIADQRIEQYRKRDASIKVVDKNGNPVSGATVEVKQTRNHFAFGSALRRSAMYDERYTKFFKENFEWAVFENEAKWYHTETSRGNVNYTDADYMYEWCKENDIIVRGHCIFWEVEDYVPSWVRSLSNTELKKAIDDRLESVVPHFRGKFVDWDVNNEMLHGSFFKDRLGQDIWLYMFNRTKELDPDTKLFVNDYNIITEAETDAYVQQINWFLENGVDLYGIGVQGHFSQDKVVDPVVVESRLNTLASTGLPIWITEYDSTTQDVKLRADNLENLYRIAFSHPSVEGILMWGFHADSHWRGPDAAIVNHDWTVNEAGLRYQALREEWRTNDSGTTNSSGNYTFRGFHGKYDVTISAPGSAPVSVSIYLEPGEGTASYKISLDGTVEELPPEKIKYGDLNNDGTIDSIDAAILVKYILEIDDIRVPVPQPPTVWKPADLNGDGSVDTIDLAILQRYILEIIVSFPVE</sequence>
<evidence type="ECO:0000256" key="4">
    <source>
        <dbReference type="ARBA" id="ARBA00023326"/>
    </source>
</evidence>
<dbReference type="PANTHER" id="PTHR31490">
    <property type="entry name" value="GLYCOSYL HYDROLASE"/>
    <property type="match status" value="1"/>
</dbReference>
<evidence type="ECO:0000256" key="5">
    <source>
        <dbReference type="RuleBase" id="RU361174"/>
    </source>
</evidence>
<dbReference type="SUPFAM" id="SSF49785">
    <property type="entry name" value="Galactose-binding domain-like"/>
    <property type="match status" value="1"/>
</dbReference>
<proteinExistence type="inferred from homology"/>
<dbReference type="RefSeq" id="WP_105368351.1">
    <property type="nucleotide sequence ID" value="NZ_NEMB01000003.1"/>
</dbReference>
<keyword evidence="3 5" id="KW-0119">Carbohydrate metabolism</keyword>
<evidence type="ECO:0000256" key="1">
    <source>
        <dbReference type="ARBA" id="ARBA00022737"/>
    </source>
</evidence>
<dbReference type="InterPro" id="IPR002105">
    <property type="entry name" value="Dockerin_1_rpt"/>
</dbReference>
<keyword evidence="2 5" id="KW-0378">Hydrolase</keyword>
<dbReference type="GO" id="GO:0031176">
    <property type="term" value="F:endo-1,4-beta-xylanase activity"/>
    <property type="evidence" value="ECO:0007669"/>
    <property type="project" value="UniProtKB-EC"/>
</dbReference>
<comment type="caution">
    <text evidence="9">The sequence shown here is derived from an EMBL/GenBank/DDBJ whole genome shotgun (WGS) entry which is preliminary data.</text>
</comment>
<dbReference type="EC" id="3.2.1.8" evidence="5"/>
<accession>A0A2S8RCB3</accession>
<feature type="domain" description="GH10" evidence="7">
    <location>
        <begin position="215"/>
        <end position="510"/>
    </location>
</feature>
<dbReference type="InterPro" id="IPR001000">
    <property type="entry name" value="GH10_dom"/>
</dbReference>
<comment type="catalytic activity">
    <reaction evidence="5">
        <text>Endohydrolysis of (1-&gt;4)-beta-D-xylosidic linkages in xylans.</text>
        <dbReference type="EC" id="3.2.1.8"/>
    </reaction>
</comment>
<dbReference type="SUPFAM" id="SSF63446">
    <property type="entry name" value="Type I dockerin domain"/>
    <property type="match status" value="1"/>
</dbReference>
<dbReference type="InterPro" id="IPR008979">
    <property type="entry name" value="Galactose-bd-like_sf"/>
</dbReference>
<feature type="signal peptide" evidence="6">
    <location>
        <begin position="1"/>
        <end position="26"/>
    </location>
</feature>
<dbReference type="Gene3D" id="3.20.20.80">
    <property type="entry name" value="Glycosidases"/>
    <property type="match status" value="1"/>
</dbReference>
<gene>
    <name evidence="9" type="ORF">B9R14_12250</name>
</gene>
<evidence type="ECO:0000259" key="7">
    <source>
        <dbReference type="PROSITE" id="PS51760"/>
    </source>
</evidence>
<keyword evidence="4 5" id="KW-0624">Polysaccharide degradation</keyword>
<evidence type="ECO:0000313" key="10">
    <source>
        <dbReference type="Proteomes" id="UP000239720"/>
    </source>
</evidence>
<dbReference type="InterPro" id="IPR008969">
    <property type="entry name" value="CarboxyPept-like_regulatory"/>
</dbReference>
<evidence type="ECO:0000256" key="6">
    <source>
        <dbReference type="SAM" id="SignalP"/>
    </source>
</evidence>
<keyword evidence="1" id="KW-0677">Repeat</keyword>
<feature type="domain" description="Dockerin" evidence="8">
    <location>
        <begin position="578"/>
        <end position="652"/>
    </location>
</feature>
<dbReference type="PROSITE" id="PS51760">
    <property type="entry name" value="GH10_2"/>
    <property type="match status" value="1"/>
</dbReference>
<dbReference type="GO" id="GO:0000272">
    <property type="term" value="P:polysaccharide catabolic process"/>
    <property type="evidence" value="ECO:0007669"/>
    <property type="project" value="UniProtKB-KW"/>
</dbReference>
<dbReference type="PANTHER" id="PTHR31490:SF1">
    <property type="entry name" value="ENDO-1,4-BETA-XYLANASE 1"/>
    <property type="match status" value="1"/>
</dbReference>
<evidence type="ECO:0000259" key="8">
    <source>
        <dbReference type="PROSITE" id="PS51766"/>
    </source>
</evidence>